<protein>
    <submittedName>
        <fullName evidence="1">Uncharacterized protein</fullName>
    </submittedName>
</protein>
<proteinExistence type="predicted"/>
<evidence type="ECO:0000313" key="2">
    <source>
        <dbReference type="Proteomes" id="UP001164042"/>
    </source>
</evidence>
<accession>A0AA46TXQ1</accession>
<dbReference type="EMBL" id="CP109635">
    <property type="protein sequence ID" value="UYT11298.1"/>
    <property type="molecule type" value="Genomic_DNA"/>
</dbReference>
<gene>
    <name evidence="1" type="ORF">OF801_04950</name>
</gene>
<sequence>MNYYRLLPFPNQEDKFENFKRNNSVSIAWDKLGDVNGLERADIKKKFLESYPEESSNQLVPGFFLKLLEMKPGDIILIPYSNQYHIFEVVGQYYFDVQEKDISLKHRIDVRFLRTAEKNEFSTKMQASIAARPTLTSLNEYSADLEAFINNNSPMSVSQKNSFTFSDHEGSIVLSFSDNISKKRIEKFFNKVLDQI</sequence>
<evidence type="ECO:0000313" key="1">
    <source>
        <dbReference type="EMBL" id="UYT11298.1"/>
    </source>
</evidence>
<reference evidence="1" key="1">
    <citation type="submission" date="2022-10" db="EMBL/GenBank/DDBJ databases">
        <title>Genome assembly of Lactococcus garvieae isolates from cricket gut.</title>
        <authorList>
            <person name="Luecke A.R."/>
            <person name="Brown A.M.V."/>
            <person name="Wakeman C.A."/>
        </authorList>
    </citation>
    <scope>NUCLEOTIDE SEQUENCE</scope>
    <source>
        <strain evidence="1">Alexii-11_2</strain>
    </source>
</reference>
<dbReference type="AlphaFoldDB" id="A0AA46TXQ1"/>
<dbReference type="Proteomes" id="UP001164042">
    <property type="component" value="Chromosome"/>
</dbReference>
<dbReference type="RefSeq" id="WP_264308664.1">
    <property type="nucleotide sequence ID" value="NZ_CP109635.1"/>
</dbReference>
<organism evidence="1 2">
    <name type="scientific">Lactococcus garvieae</name>
    <dbReference type="NCBI Taxonomy" id="1363"/>
    <lineage>
        <taxon>Bacteria</taxon>
        <taxon>Bacillati</taxon>
        <taxon>Bacillota</taxon>
        <taxon>Bacilli</taxon>
        <taxon>Lactobacillales</taxon>
        <taxon>Streptococcaceae</taxon>
        <taxon>Lactococcus</taxon>
    </lineage>
</organism>
<name>A0AA46TXQ1_9LACT</name>